<dbReference type="EMBL" id="JAGTXO010000040">
    <property type="protein sequence ID" value="KAG8459535.1"/>
    <property type="molecule type" value="Genomic_DNA"/>
</dbReference>
<dbReference type="AlphaFoldDB" id="A0A8J5XIQ7"/>
<feature type="domain" description="SAM-dependent MTase RsmB/NOP-type" evidence="7">
    <location>
        <begin position="63"/>
        <end position="464"/>
    </location>
</feature>
<evidence type="ECO:0000259" key="7">
    <source>
        <dbReference type="PROSITE" id="PS51686"/>
    </source>
</evidence>
<organism evidence="8 9">
    <name type="scientific">Diacronema lutheri</name>
    <name type="common">Unicellular marine alga</name>
    <name type="synonym">Monochrysis lutheri</name>
    <dbReference type="NCBI Taxonomy" id="2081491"/>
    <lineage>
        <taxon>Eukaryota</taxon>
        <taxon>Haptista</taxon>
        <taxon>Haptophyta</taxon>
        <taxon>Pavlovophyceae</taxon>
        <taxon>Pavlovales</taxon>
        <taxon>Pavlovaceae</taxon>
        <taxon>Diacronema</taxon>
    </lineage>
</organism>
<evidence type="ECO:0000256" key="4">
    <source>
        <dbReference type="ARBA" id="ARBA00022884"/>
    </source>
</evidence>
<dbReference type="GO" id="GO:0003723">
    <property type="term" value="F:RNA binding"/>
    <property type="evidence" value="ECO:0007669"/>
    <property type="project" value="UniProtKB-UniRule"/>
</dbReference>
<protein>
    <recommendedName>
        <fullName evidence="7">SAM-dependent MTase RsmB/NOP-type domain-containing protein</fullName>
    </recommendedName>
</protein>
<dbReference type="OrthoDB" id="6093671at2759"/>
<sequence>MAPRSKRGRTRHAVSHEDDDGAWRDDDACALRADEAREGEAAFTRYYRDAQRICRDAEDWRALLASLRTPLPVSFRVSRVAARQPEVAAALSIAEPLLRTSHPLGARGSRTAPPARRFASVHGLDAWQLGCDARALRQAAKHAPESALAALGRWIIEHNASGVLTRQELVSMIPVALLEVQPGQAVLDLCAAPGSKSTQALEALLSPPPPAARLSRGAGGAHAGVQPADGSAQPRSELALARGGLLVANELDGERSHTLANRCAALGAACAALVVTAQRAQTMPLANGCGQFDRVICDVPCSGDGTFRKYPDKWSHYEPYIGRTLHALQLQIALRGAASLAPGGLIAYSTCSLNPLENEAVVGALIRATGGALELLDAARRLDGQLVTRPGLTSWKVLDDADQPLQSHALVRAAARRTGCAHGARYRASMWPADAAGNDLRRCVRLLPHDNDTGGFFVALLRKRAPWPPPRVARRVVPSSPPSLEPHVQSALLVEGGAAVRALSQAQLTDLRLEAPALRLLLDALGGGALGERGWLVLCERSLRAVGAGARSEREHAPRRLFLCTARAASIVGAAPELAGGERPAGVDRPLRAVAIGACVAVRRRVRARPRRAGAANAGGGVKGGSAPTSEWLLTPLGARVARAEPPG</sequence>
<feature type="active site" description="Nucleophile" evidence="5">
    <location>
        <position position="351"/>
    </location>
</feature>
<evidence type="ECO:0000256" key="1">
    <source>
        <dbReference type="ARBA" id="ARBA00022603"/>
    </source>
</evidence>
<dbReference type="InterPro" id="IPR049560">
    <property type="entry name" value="MeTrfase_RsmB-F_NOP2_cat"/>
</dbReference>
<dbReference type="GO" id="GO:0001510">
    <property type="term" value="P:RNA methylation"/>
    <property type="evidence" value="ECO:0007669"/>
    <property type="project" value="InterPro"/>
</dbReference>
<evidence type="ECO:0000313" key="8">
    <source>
        <dbReference type="EMBL" id="KAG8459535.1"/>
    </source>
</evidence>
<evidence type="ECO:0000256" key="2">
    <source>
        <dbReference type="ARBA" id="ARBA00022679"/>
    </source>
</evidence>
<dbReference type="Gene3D" id="3.40.50.150">
    <property type="entry name" value="Vaccinia Virus protein VP39"/>
    <property type="match status" value="1"/>
</dbReference>
<comment type="similarity">
    <text evidence="5">Belongs to the class I-like SAM-binding methyltransferase superfamily. RsmB/NOP family.</text>
</comment>
<keyword evidence="4 5" id="KW-0694">RNA-binding</keyword>
<accession>A0A8J5XIQ7</accession>
<dbReference type="PANTHER" id="PTHR22808">
    <property type="entry name" value="NCL1 YEAST -RELATED NOL1/NOP2/FMU SUN DOMAIN-CONTAINING"/>
    <property type="match status" value="1"/>
</dbReference>
<proteinExistence type="inferred from homology"/>
<feature type="region of interest" description="Disordered" evidence="6">
    <location>
        <begin position="209"/>
        <end position="231"/>
    </location>
</feature>
<name>A0A8J5XIQ7_DIALT</name>
<dbReference type="Proteomes" id="UP000751190">
    <property type="component" value="Unassembled WGS sequence"/>
</dbReference>
<feature type="compositionally biased region" description="Basic residues" evidence="6">
    <location>
        <begin position="1"/>
        <end position="13"/>
    </location>
</feature>
<dbReference type="GO" id="GO:0008173">
    <property type="term" value="F:RNA methyltransferase activity"/>
    <property type="evidence" value="ECO:0007669"/>
    <property type="project" value="InterPro"/>
</dbReference>
<dbReference type="InterPro" id="IPR023267">
    <property type="entry name" value="RCMT"/>
</dbReference>
<dbReference type="InterPro" id="IPR029063">
    <property type="entry name" value="SAM-dependent_MTases_sf"/>
</dbReference>
<feature type="binding site" evidence="5">
    <location>
        <begin position="190"/>
        <end position="196"/>
    </location>
    <ligand>
        <name>S-adenosyl-L-methionine</name>
        <dbReference type="ChEBI" id="CHEBI:59789"/>
    </ligand>
</feature>
<keyword evidence="1 5" id="KW-0489">Methyltransferase</keyword>
<feature type="region of interest" description="Disordered" evidence="6">
    <location>
        <begin position="1"/>
        <end position="22"/>
    </location>
</feature>
<comment type="caution">
    <text evidence="5">Lacks conserved residue(s) required for the propagation of feature annotation.</text>
</comment>
<dbReference type="InterPro" id="IPR001678">
    <property type="entry name" value="MeTrfase_RsmB-F_NOP2_dom"/>
</dbReference>
<reference evidence="8" key="1">
    <citation type="submission" date="2021-05" db="EMBL/GenBank/DDBJ databases">
        <title>The genome of the haptophyte Pavlova lutheri (Diacronema luteri, Pavlovales) - a model for lipid biosynthesis in eukaryotic algae.</title>
        <authorList>
            <person name="Hulatt C.J."/>
            <person name="Posewitz M.C."/>
        </authorList>
    </citation>
    <scope>NUCLEOTIDE SEQUENCE</scope>
    <source>
        <strain evidence="8">NIVA-4/92</strain>
    </source>
</reference>
<evidence type="ECO:0000256" key="5">
    <source>
        <dbReference type="PROSITE-ProRule" id="PRU01023"/>
    </source>
</evidence>
<dbReference type="PROSITE" id="PS51686">
    <property type="entry name" value="SAM_MT_RSMB_NOP"/>
    <property type="match status" value="1"/>
</dbReference>
<evidence type="ECO:0000313" key="9">
    <source>
        <dbReference type="Proteomes" id="UP000751190"/>
    </source>
</evidence>
<feature type="binding site" evidence="5">
    <location>
        <position position="250"/>
    </location>
    <ligand>
        <name>S-adenosyl-L-methionine</name>
        <dbReference type="ChEBI" id="CHEBI:59789"/>
    </ligand>
</feature>
<feature type="region of interest" description="Disordered" evidence="6">
    <location>
        <begin position="612"/>
        <end position="631"/>
    </location>
</feature>
<evidence type="ECO:0000256" key="6">
    <source>
        <dbReference type="SAM" id="MobiDB-lite"/>
    </source>
</evidence>
<dbReference type="Pfam" id="PF01189">
    <property type="entry name" value="Methyltr_RsmB-F"/>
    <property type="match status" value="1"/>
</dbReference>
<evidence type="ECO:0000256" key="3">
    <source>
        <dbReference type="ARBA" id="ARBA00022691"/>
    </source>
</evidence>
<keyword evidence="9" id="KW-1185">Reference proteome</keyword>
<comment type="caution">
    <text evidence="8">The sequence shown here is derived from an EMBL/GenBank/DDBJ whole genome shotgun (WGS) entry which is preliminary data.</text>
</comment>
<feature type="binding site" evidence="5">
    <location>
        <position position="298"/>
    </location>
    <ligand>
        <name>S-adenosyl-L-methionine</name>
        <dbReference type="ChEBI" id="CHEBI:59789"/>
    </ligand>
</feature>
<keyword evidence="3 5" id="KW-0949">S-adenosyl-L-methionine</keyword>
<dbReference type="SUPFAM" id="SSF53335">
    <property type="entry name" value="S-adenosyl-L-methionine-dependent methyltransferases"/>
    <property type="match status" value="1"/>
</dbReference>
<gene>
    <name evidence="8" type="ORF">KFE25_012870</name>
</gene>
<dbReference type="PRINTS" id="PR02008">
    <property type="entry name" value="RCMTFAMILY"/>
</dbReference>
<keyword evidence="2 5" id="KW-0808">Transferase</keyword>